<sequence>MAIRVFFATNRAGALPPPVGDAARLEGLRFGEARLAELGDPLRTEAERDLLEITETGALALADPRPSPAAGAAFAAWLAEAGVDGVPLLWLHGFANGLEGVLRRAAQIVEFYAGAEPGVRLVPLVCAWPSLGVTLGRLQGLDLDAAAEPYRTDQDSAMRSGPAMARLLQEVLLARAAAGAPGRRLALLAHSMGNWVLHHALSSFAPGWPAPADRLAIRHAVLMAADIDQHLGQAGTPLLRLADLARAVTIGTNVDPVLETVSGLANGGGRRLGHVGPGRLEGLPGHVAVVDCLPGINAVDRGRILAAGGTEWDSIHHQYYRNNQNVRAHLAAAFAGDAARLEQTRQPLAAADRLAREPLGDLVRARTHVLLPSIFDIAGPP</sequence>
<evidence type="ECO:0008006" key="3">
    <source>
        <dbReference type="Google" id="ProtNLM"/>
    </source>
</evidence>
<dbReference type="EMBL" id="QLIX01000006">
    <property type="protein sequence ID" value="RAI59023.1"/>
    <property type="molecule type" value="Genomic_DNA"/>
</dbReference>
<dbReference type="AlphaFoldDB" id="A0A327MA65"/>
<evidence type="ECO:0000313" key="1">
    <source>
        <dbReference type="EMBL" id="RAI59023.1"/>
    </source>
</evidence>
<gene>
    <name evidence="1" type="ORF">DOO78_10825</name>
</gene>
<dbReference type="Proteomes" id="UP000249065">
    <property type="component" value="Unassembled WGS sequence"/>
</dbReference>
<name>A0A327MA65_9PROT</name>
<dbReference type="InterPro" id="IPR010297">
    <property type="entry name" value="DUF900_hydrolase"/>
</dbReference>
<proteinExistence type="predicted"/>
<accession>A0A327MA65</accession>
<comment type="caution">
    <text evidence="1">The sequence shown here is derived from an EMBL/GenBank/DDBJ whole genome shotgun (WGS) entry which is preliminary data.</text>
</comment>
<organism evidence="1 2">
    <name type="scientific">Roseicella frigidaeris</name>
    <dbReference type="NCBI Taxonomy" id="2230885"/>
    <lineage>
        <taxon>Bacteria</taxon>
        <taxon>Pseudomonadati</taxon>
        <taxon>Pseudomonadota</taxon>
        <taxon>Alphaproteobacteria</taxon>
        <taxon>Acetobacterales</taxon>
        <taxon>Roseomonadaceae</taxon>
        <taxon>Roseicella</taxon>
    </lineage>
</organism>
<dbReference type="OrthoDB" id="9797755at2"/>
<dbReference type="RefSeq" id="WP_111469775.1">
    <property type="nucleotide sequence ID" value="NZ_QLIX01000006.1"/>
</dbReference>
<dbReference type="Pfam" id="PF05990">
    <property type="entry name" value="DUF900"/>
    <property type="match status" value="1"/>
</dbReference>
<evidence type="ECO:0000313" key="2">
    <source>
        <dbReference type="Proteomes" id="UP000249065"/>
    </source>
</evidence>
<reference evidence="2" key="1">
    <citation type="submission" date="2018-06" db="EMBL/GenBank/DDBJ databases">
        <authorList>
            <person name="Khan S.A."/>
        </authorList>
    </citation>
    <scope>NUCLEOTIDE SEQUENCE [LARGE SCALE GENOMIC DNA]</scope>
    <source>
        <strain evidence="2">DB-1506</strain>
    </source>
</reference>
<keyword evidence="2" id="KW-1185">Reference proteome</keyword>
<protein>
    <recommendedName>
        <fullName evidence="3">Alpha/beta hydrolase</fullName>
    </recommendedName>
</protein>